<comment type="caution">
    <text evidence="1">The sequence shown here is derived from an EMBL/GenBank/DDBJ whole genome shotgun (WGS) entry which is preliminary data.</text>
</comment>
<dbReference type="RefSeq" id="WP_338007139.1">
    <property type="nucleotide sequence ID" value="NZ_JAOPKB010000002.1"/>
</dbReference>
<dbReference type="EMBL" id="JAOPKB010000002">
    <property type="protein sequence ID" value="MCU4972058.1"/>
    <property type="molecule type" value="Genomic_DNA"/>
</dbReference>
<keyword evidence="2" id="KW-1185">Reference proteome</keyword>
<protein>
    <recommendedName>
        <fullName evidence="3">MarR family transcriptional regulator</fullName>
    </recommendedName>
</protein>
<evidence type="ECO:0008006" key="3">
    <source>
        <dbReference type="Google" id="ProtNLM"/>
    </source>
</evidence>
<evidence type="ECO:0000313" key="1">
    <source>
        <dbReference type="EMBL" id="MCU4972058.1"/>
    </source>
</evidence>
<evidence type="ECO:0000313" key="2">
    <source>
        <dbReference type="Proteomes" id="UP001320972"/>
    </source>
</evidence>
<dbReference type="InterPro" id="IPR036390">
    <property type="entry name" value="WH_DNA-bd_sf"/>
</dbReference>
<organism evidence="1 2">
    <name type="scientific">Natronoglomus mannanivorans</name>
    <dbReference type="NCBI Taxonomy" id="2979990"/>
    <lineage>
        <taxon>Archaea</taxon>
        <taxon>Methanobacteriati</taxon>
        <taxon>Methanobacteriota</taxon>
        <taxon>Stenosarchaea group</taxon>
        <taxon>Halobacteria</taxon>
        <taxon>Halobacteriales</taxon>
        <taxon>Natrialbaceae</taxon>
        <taxon>Natronoglomus</taxon>
    </lineage>
</organism>
<proteinExistence type="predicted"/>
<sequence>MASGKQVRITLEAQEVCGLKGWVKVSDIDVDAHNETIRNALQTMEDEGYLQRRSEQGTHYYQTRKMHSMAENIRNQPLETYYSD</sequence>
<gene>
    <name evidence="1" type="ORF">OB955_04830</name>
</gene>
<reference evidence="1 2" key="1">
    <citation type="submission" date="2022-09" db="EMBL/GenBank/DDBJ databases">
        <title>Enrichment on poylsaccharides allowed isolation of novel metabolic and taxonomic groups of Haloarchaea.</title>
        <authorList>
            <person name="Sorokin D.Y."/>
            <person name="Elcheninov A.G."/>
            <person name="Khizhniak T.V."/>
            <person name="Kolganova T.V."/>
            <person name="Kublanov I.V."/>
        </authorList>
    </citation>
    <scope>NUCLEOTIDE SEQUENCE [LARGE SCALE GENOMIC DNA]</scope>
    <source>
        <strain evidence="1 2">AArc-m2/3/4</strain>
    </source>
</reference>
<accession>A0ABT2QAW6</accession>
<name>A0ABT2QAW6_9EURY</name>
<dbReference type="SUPFAM" id="SSF46785">
    <property type="entry name" value="Winged helix' DNA-binding domain"/>
    <property type="match status" value="1"/>
</dbReference>
<dbReference type="Proteomes" id="UP001320972">
    <property type="component" value="Unassembled WGS sequence"/>
</dbReference>